<evidence type="ECO:0000313" key="8">
    <source>
        <dbReference type="EMBL" id="KOH46192.1"/>
    </source>
</evidence>
<dbReference type="RefSeq" id="WP_053180250.1">
    <property type="nucleotide sequence ID" value="NZ_LGIA01000041.1"/>
</dbReference>
<feature type="binding site" evidence="7">
    <location>
        <position position="100"/>
    </location>
    <ligand>
        <name>Zn(2+)</name>
        <dbReference type="ChEBI" id="CHEBI:29105"/>
    </ligand>
</feature>
<comment type="cofactor">
    <cofactor evidence="7">
        <name>Zn(2+)</name>
        <dbReference type="ChEBI" id="CHEBI:29105"/>
    </cofactor>
    <text evidence="7">Binds 1 zinc ion per subunit.</text>
</comment>
<dbReference type="InterPro" id="IPR036390">
    <property type="entry name" value="WH_DNA-bd_sf"/>
</dbReference>
<gene>
    <name evidence="8" type="ORF">NC99_09700</name>
</gene>
<dbReference type="InterPro" id="IPR036388">
    <property type="entry name" value="WH-like_DNA-bd_sf"/>
</dbReference>
<keyword evidence="3 7" id="KW-0862">Zinc</keyword>
<dbReference type="PANTHER" id="PTHR33202">
    <property type="entry name" value="ZINC UPTAKE REGULATION PROTEIN"/>
    <property type="match status" value="1"/>
</dbReference>
<dbReference type="AlphaFoldDB" id="A0A0L8VDG6"/>
<feature type="binding site" evidence="7">
    <location>
        <position position="133"/>
    </location>
    <ligand>
        <name>Zn(2+)</name>
        <dbReference type="ChEBI" id="CHEBI:29105"/>
    </ligand>
</feature>
<dbReference type="SUPFAM" id="SSF46785">
    <property type="entry name" value="Winged helix' DNA-binding domain"/>
    <property type="match status" value="1"/>
</dbReference>
<dbReference type="OrthoDB" id="594893at2"/>
<dbReference type="GO" id="GO:0000976">
    <property type="term" value="F:transcription cis-regulatory region binding"/>
    <property type="evidence" value="ECO:0007669"/>
    <property type="project" value="TreeGrafter"/>
</dbReference>
<dbReference type="Proteomes" id="UP000036958">
    <property type="component" value="Unassembled WGS sequence"/>
</dbReference>
<organism evidence="8 9">
    <name type="scientific">Sunxiuqinia dokdonensis</name>
    <dbReference type="NCBI Taxonomy" id="1409788"/>
    <lineage>
        <taxon>Bacteria</taxon>
        <taxon>Pseudomonadati</taxon>
        <taxon>Bacteroidota</taxon>
        <taxon>Bacteroidia</taxon>
        <taxon>Marinilabiliales</taxon>
        <taxon>Prolixibacteraceae</taxon>
        <taxon>Sunxiuqinia</taxon>
    </lineage>
</organism>
<proteinExistence type="inferred from homology"/>
<protein>
    <submittedName>
        <fullName evidence="8">Fur family transcriptional regulator</fullName>
    </submittedName>
</protein>
<dbReference type="InterPro" id="IPR043135">
    <property type="entry name" value="Fur_C"/>
</dbReference>
<evidence type="ECO:0000256" key="6">
    <source>
        <dbReference type="ARBA" id="ARBA00023163"/>
    </source>
</evidence>
<dbReference type="Gene3D" id="3.30.1490.190">
    <property type="match status" value="1"/>
</dbReference>
<keyword evidence="2" id="KW-0678">Repressor</keyword>
<comment type="caution">
    <text evidence="8">The sequence shown here is derived from an EMBL/GenBank/DDBJ whole genome shotgun (WGS) entry which is preliminary data.</text>
</comment>
<dbReference type="InterPro" id="IPR002481">
    <property type="entry name" value="FUR"/>
</dbReference>
<dbReference type="STRING" id="1409788.NC99_09700"/>
<accession>A0A0L8VDG6</accession>
<evidence type="ECO:0000256" key="5">
    <source>
        <dbReference type="ARBA" id="ARBA00023125"/>
    </source>
</evidence>
<feature type="binding site" evidence="7">
    <location>
        <position position="97"/>
    </location>
    <ligand>
        <name>Zn(2+)</name>
        <dbReference type="ChEBI" id="CHEBI:29105"/>
    </ligand>
</feature>
<evidence type="ECO:0000313" key="9">
    <source>
        <dbReference type="Proteomes" id="UP000036958"/>
    </source>
</evidence>
<dbReference type="GO" id="GO:1900376">
    <property type="term" value="P:regulation of secondary metabolite biosynthetic process"/>
    <property type="evidence" value="ECO:0007669"/>
    <property type="project" value="TreeGrafter"/>
</dbReference>
<reference evidence="9" key="1">
    <citation type="submission" date="2015-07" db="EMBL/GenBank/DDBJ databases">
        <title>Genome sequencing of Sunxiuqinia dokdonensis strain SK.</title>
        <authorList>
            <person name="Ahn S."/>
            <person name="Kim B.-C."/>
        </authorList>
    </citation>
    <scope>NUCLEOTIDE SEQUENCE [LARGE SCALE GENOMIC DNA]</scope>
    <source>
        <strain evidence="9">SK</strain>
    </source>
</reference>
<dbReference type="PANTHER" id="PTHR33202:SF22">
    <property type="entry name" value="HYDROGEN PEROXIDE SENSITIVE REPRESSOR"/>
    <property type="match status" value="1"/>
</dbReference>
<dbReference type="EMBL" id="LGIA01000041">
    <property type="protein sequence ID" value="KOH46192.1"/>
    <property type="molecule type" value="Genomic_DNA"/>
</dbReference>
<keyword evidence="4" id="KW-0805">Transcription regulation</keyword>
<name>A0A0L8VDG6_9BACT</name>
<dbReference type="Gene3D" id="1.10.10.10">
    <property type="entry name" value="Winged helix-like DNA-binding domain superfamily/Winged helix DNA-binding domain"/>
    <property type="match status" value="1"/>
</dbReference>
<evidence type="ECO:0000256" key="7">
    <source>
        <dbReference type="PIRSR" id="PIRSR602481-1"/>
    </source>
</evidence>
<keyword evidence="6" id="KW-0804">Transcription</keyword>
<sequence>MDNKEIEQKLESKNVKPTAMRTLVYKTLAETGKALSLADLEQRFEKVERSTIFRALKTFEENFIVHPVDDGSGSVKYAVCDDECTCNIHDLHVHFYCTRCGRTRCMKELPIPNIKLPEGYTYDNAQFIINGVCPRCD</sequence>
<dbReference type="Pfam" id="PF01475">
    <property type="entry name" value="FUR"/>
    <property type="match status" value="1"/>
</dbReference>
<dbReference type="GO" id="GO:0003700">
    <property type="term" value="F:DNA-binding transcription factor activity"/>
    <property type="evidence" value="ECO:0007669"/>
    <property type="project" value="InterPro"/>
</dbReference>
<keyword evidence="9" id="KW-1185">Reference proteome</keyword>
<keyword evidence="7" id="KW-0479">Metal-binding</keyword>
<evidence type="ECO:0000256" key="1">
    <source>
        <dbReference type="ARBA" id="ARBA00007957"/>
    </source>
</evidence>
<evidence type="ECO:0000256" key="3">
    <source>
        <dbReference type="ARBA" id="ARBA00022833"/>
    </source>
</evidence>
<evidence type="ECO:0000256" key="2">
    <source>
        <dbReference type="ARBA" id="ARBA00022491"/>
    </source>
</evidence>
<feature type="binding site" evidence="7">
    <location>
        <position position="136"/>
    </location>
    <ligand>
        <name>Zn(2+)</name>
        <dbReference type="ChEBI" id="CHEBI:29105"/>
    </ligand>
</feature>
<keyword evidence="5" id="KW-0238">DNA-binding</keyword>
<dbReference type="GO" id="GO:0045892">
    <property type="term" value="P:negative regulation of DNA-templated transcription"/>
    <property type="evidence" value="ECO:0007669"/>
    <property type="project" value="TreeGrafter"/>
</dbReference>
<dbReference type="GO" id="GO:0008270">
    <property type="term" value="F:zinc ion binding"/>
    <property type="evidence" value="ECO:0007669"/>
    <property type="project" value="TreeGrafter"/>
</dbReference>
<comment type="similarity">
    <text evidence="1">Belongs to the Fur family.</text>
</comment>
<evidence type="ECO:0000256" key="4">
    <source>
        <dbReference type="ARBA" id="ARBA00023015"/>
    </source>
</evidence>